<dbReference type="KEGG" id="tpal:117641618"/>
<keyword evidence="6" id="KW-0472">Membrane</keyword>
<evidence type="ECO:0000256" key="4">
    <source>
        <dbReference type="ARBA" id="ARBA00020099"/>
    </source>
</evidence>
<dbReference type="Gene3D" id="3.30.1410.10">
    <property type="entry name" value="GTP cyclohydrolase I feedback regulatory protein GFRP"/>
    <property type="match status" value="1"/>
</dbReference>
<gene>
    <name evidence="10" type="primary">LOC117641618</name>
</gene>
<dbReference type="GO" id="GO:0005829">
    <property type="term" value="C:cytosol"/>
    <property type="evidence" value="ECO:0007669"/>
    <property type="project" value="UniProtKB-SubCell"/>
</dbReference>
<dbReference type="GO" id="GO:0044549">
    <property type="term" value="F:GTP cyclohydrolase binding"/>
    <property type="evidence" value="ECO:0007669"/>
    <property type="project" value="TreeGrafter"/>
</dbReference>
<organism evidence="10">
    <name type="scientific">Thrips palmi</name>
    <name type="common">Melon thrips</name>
    <dbReference type="NCBI Taxonomy" id="161013"/>
    <lineage>
        <taxon>Eukaryota</taxon>
        <taxon>Metazoa</taxon>
        <taxon>Ecdysozoa</taxon>
        <taxon>Arthropoda</taxon>
        <taxon>Hexapoda</taxon>
        <taxon>Insecta</taxon>
        <taxon>Pterygota</taxon>
        <taxon>Neoptera</taxon>
        <taxon>Paraneoptera</taxon>
        <taxon>Thysanoptera</taxon>
        <taxon>Terebrantia</taxon>
        <taxon>Thripoidea</taxon>
        <taxon>Thripidae</taxon>
        <taxon>Thrips</taxon>
    </lineage>
</organism>
<evidence type="ECO:0000256" key="7">
    <source>
        <dbReference type="ARBA" id="ARBA00023242"/>
    </source>
</evidence>
<dbReference type="InParanoid" id="A0A6P8YEW8"/>
<proteinExistence type="inferred from homology"/>
<reference evidence="10" key="1">
    <citation type="submission" date="2025-08" db="UniProtKB">
        <authorList>
            <consortium name="RefSeq"/>
        </authorList>
    </citation>
    <scope>IDENTIFICATION</scope>
    <source>
        <tissue evidence="10">Total insect</tissue>
    </source>
</reference>
<evidence type="ECO:0000256" key="1">
    <source>
        <dbReference type="ARBA" id="ARBA00004126"/>
    </source>
</evidence>
<keyword evidence="7" id="KW-0539">Nucleus</keyword>
<dbReference type="GO" id="GO:0031965">
    <property type="term" value="C:nuclear membrane"/>
    <property type="evidence" value="ECO:0007669"/>
    <property type="project" value="UniProtKB-SubCell"/>
</dbReference>
<name>A0A6P8YEW8_THRPL</name>
<keyword evidence="9" id="KW-1185">Reference proteome</keyword>
<accession>A0A6P8YEW8</accession>
<dbReference type="Pfam" id="PF06399">
    <property type="entry name" value="GFRP"/>
    <property type="match status" value="1"/>
</dbReference>
<dbReference type="RefSeq" id="XP_034234996.1">
    <property type="nucleotide sequence ID" value="XM_034379105.1"/>
</dbReference>
<evidence type="ECO:0000256" key="5">
    <source>
        <dbReference type="ARBA" id="ARBA00022490"/>
    </source>
</evidence>
<dbReference type="OrthoDB" id="64291at2759"/>
<evidence type="ECO:0000256" key="3">
    <source>
        <dbReference type="ARBA" id="ARBA00007605"/>
    </source>
</evidence>
<evidence type="ECO:0000313" key="10">
    <source>
        <dbReference type="RefSeq" id="XP_034234996.1"/>
    </source>
</evidence>
<comment type="similarity">
    <text evidence="3">Belongs to the GFRP family.</text>
</comment>
<dbReference type="InterPro" id="IPR009112">
    <property type="entry name" value="GTP_CycHdrlase_I_reg"/>
</dbReference>
<dbReference type="Proteomes" id="UP000515158">
    <property type="component" value="Unplaced"/>
</dbReference>
<comment type="subcellular location">
    <subcellularLocation>
        <location evidence="2">Cytoplasm</location>
        <location evidence="2">Cytosol</location>
    </subcellularLocation>
    <subcellularLocation>
        <location evidence="1">Nucleus membrane</location>
    </subcellularLocation>
</comment>
<evidence type="ECO:0000313" key="9">
    <source>
        <dbReference type="Proteomes" id="UP000515158"/>
    </source>
</evidence>
<dbReference type="AlphaFoldDB" id="A0A6P8YEW8"/>
<evidence type="ECO:0000256" key="8">
    <source>
        <dbReference type="ARBA" id="ARBA00032599"/>
    </source>
</evidence>
<dbReference type="PANTHER" id="PTHR16852">
    <property type="entry name" value="GTP CYCLOHYDROLASE 1 FEEDBACK REGULATORY PROTEIN"/>
    <property type="match status" value="1"/>
</dbReference>
<dbReference type="PANTHER" id="PTHR16852:SF2">
    <property type="entry name" value="GTP CYCLOHYDROLASE 1 FEEDBACK REGULATORY PROTEIN"/>
    <property type="match status" value="1"/>
</dbReference>
<evidence type="ECO:0000256" key="2">
    <source>
        <dbReference type="ARBA" id="ARBA00004514"/>
    </source>
</evidence>
<dbReference type="FunFam" id="3.30.1410.10:FF:000001">
    <property type="entry name" value="GTP cyclohydrolase 1 feedback regulatory protein"/>
    <property type="match status" value="1"/>
</dbReference>
<keyword evidence="5" id="KW-0963">Cytoplasm</keyword>
<dbReference type="GO" id="GO:0009890">
    <property type="term" value="P:negative regulation of biosynthetic process"/>
    <property type="evidence" value="ECO:0007669"/>
    <property type="project" value="InterPro"/>
</dbReference>
<dbReference type="SUPFAM" id="SSF69761">
    <property type="entry name" value="GTP cyclohydrolase I feedback regulatory protein, GFRP"/>
    <property type="match status" value="1"/>
</dbReference>
<sequence length="95" mass="10852">MPYVLVTTQIRLENGPTFVGDEHSDPELMQYLDARKVTEPGNNFSTYLTDLNVRQVLNQLEKRCYSLVGMSGMGQTCVWTMWKSPTSTNEEESDK</sequence>
<evidence type="ECO:0000256" key="6">
    <source>
        <dbReference type="ARBA" id="ARBA00023136"/>
    </source>
</evidence>
<protein>
    <recommendedName>
        <fullName evidence="4">GTP cyclohydrolase 1 feedback regulatory protein</fullName>
    </recommendedName>
    <alternativeName>
        <fullName evidence="8">GTP cyclohydrolase I feedback regulatory protein</fullName>
    </alternativeName>
</protein>
<dbReference type="GeneID" id="117641618"/>
<dbReference type="InterPro" id="IPR036717">
    <property type="entry name" value="GFRP_sf"/>
</dbReference>